<evidence type="ECO:0000256" key="6">
    <source>
        <dbReference type="SAM" id="Phobius"/>
    </source>
</evidence>
<dbReference type="RefSeq" id="WP_163064764.1">
    <property type="nucleotide sequence ID" value="NZ_CP048649.1"/>
</dbReference>
<feature type="transmembrane region" description="Helical" evidence="6">
    <location>
        <begin position="52"/>
        <end position="78"/>
    </location>
</feature>
<feature type="domain" description="DUF2179" evidence="7">
    <location>
        <begin position="227"/>
        <end position="281"/>
    </location>
</feature>
<proteinExistence type="predicted"/>
<protein>
    <submittedName>
        <fullName evidence="8">YitT family protein</fullName>
    </submittedName>
</protein>
<dbReference type="PIRSF" id="PIRSF006483">
    <property type="entry name" value="Membrane_protein_YitT"/>
    <property type="match status" value="1"/>
</dbReference>
<evidence type="ECO:0000256" key="5">
    <source>
        <dbReference type="ARBA" id="ARBA00023136"/>
    </source>
</evidence>
<dbReference type="PANTHER" id="PTHR33545:SF5">
    <property type="entry name" value="UPF0750 MEMBRANE PROTEIN YITT"/>
    <property type="match status" value="1"/>
</dbReference>
<dbReference type="InterPro" id="IPR051461">
    <property type="entry name" value="UPF0750_membrane"/>
</dbReference>
<keyword evidence="9" id="KW-1185">Reference proteome</keyword>
<accession>A0A858BSR5</accession>
<sequence>MKSTEKLKQAQPAYRIRDILIVLLGSFIVGAGVQLFYVPGNILGGGITAISIMLHILTGSNVAMTTFILNIPILLLGYFFVNRQFMIYSTLGMIGMTAFMRLLEQVPPPSDSLFTCIVCGGLLVGSGGGIMLKCNGSGAGTDVICRIINRYTSFQIGTVSLSVNAFLVLLAAFFLGLDIAIATITTLFITSRVVNYILDGMNYKRMVLIVTDRGDEIALALSTEFGRGTTISHVTGAYLGQEKAQVMCTINIHETPRLKNIVLQLDSQAFISMYESTAVIGSSFKKKQKKKQKKLLQNH</sequence>
<dbReference type="CDD" id="cd16380">
    <property type="entry name" value="YitT_C"/>
    <property type="match status" value="1"/>
</dbReference>
<evidence type="ECO:0000256" key="2">
    <source>
        <dbReference type="ARBA" id="ARBA00022475"/>
    </source>
</evidence>
<feature type="transmembrane region" description="Helical" evidence="6">
    <location>
        <begin position="112"/>
        <end position="132"/>
    </location>
</feature>
<dbReference type="InterPro" id="IPR015867">
    <property type="entry name" value="N-reg_PII/ATP_PRibTrfase_C"/>
</dbReference>
<dbReference type="Gene3D" id="3.30.70.120">
    <property type="match status" value="1"/>
</dbReference>
<dbReference type="Proteomes" id="UP000466848">
    <property type="component" value="Chromosome"/>
</dbReference>
<evidence type="ECO:0000256" key="3">
    <source>
        <dbReference type="ARBA" id="ARBA00022692"/>
    </source>
</evidence>
<evidence type="ECO:0000313" key="9">
    <source>
        <dbReference type="Proteomes" id="UP000466848"/>
    </source>
</evidence>
<feature type="transmembrane region" description="Helical" evidence="6">
    <location>
        <begin position="85"/>
        <end position="106"/>
    </location>
</feature>
<dbReference type="GO" id="GO:0005886">
    <property type="term" value="C:plasma membrane"/>
    <property type="evidence" value="ECO:0007669"/>
    <property type="project" value="UniProtKB-SubCell"/>
</dbReference>
<reference evidence="8 9" key="1">
    <citation type="submission" date="2020-02" db="EMBL/GenBank/DDBJ databases">
        <authorList>
            <person name="Kim Y.B."/>
            <person name="Roh S.W."/>
        </authorList>
    </citation>
    <scope>NUCLEOTIDE SEQUENCE [LARGE SCALE GENOMIC DNA]</scope>
    <source>
        <strain evidence="8 9">DSM 103574</strain>
    </source>
</reference>
<evidence type="ECO:0000259" key="7">
    <source>
        <dbReference type="Pfam" id="PF10035"/>
    </source>
</evidence>
<feature type="transmembrane region" description="Helical" evidence="6">
    <location>
        <begin position="20"/>
        <end position="40"/>
    </location>
</feature>
<dbReference type="Pfam" id="PF10035">
    <property type="entry name" value="DUF2179"/>
    <property type="match status" value="1"/>
</dbReference>
<dbReference type="PANTHER" id="PTHR33545">
    <property type="entry name" value="UPF0750 MEMBRANE PROTEIN YITT-RELATED"/>
    <property type="match status" value="1"/>
</dbReference>
<keyword evidence="4 6" id="KW-1133">Transmembrane helix</keyword>
<dbReference type="Pfam" id="PF02588">
    <property type="entry name" value="YitT_membrane"/>
    <property type="match status" value="1"/>
</dbReference>
<feature type="transmembrane region" description="Helical" evidence="6">
    <location>
        <begin position="153"/>
        <end position="173"/>
    </location>
</feature>
<keyword evidence="3 6" id="KW-0812">Transmembrane</keyword>
<feature type="transmembrane region" description="Helical" evidence="6">
    <location>
        <begin position="179"/>
        <end position="198"/>
    </location>
</feature>
<organism evidence="8 9">
    <name type="scientific">Aminipila butyrica</name>
    <dbReference type="NCBI Taxonomy" id="433296"/>
    <lineage>
        <taxon>Bacteria</taxon>
        <taxon>Bacillati</taxon>
        <taxon>Bacillota</taxon>
        <taxon>Clostridia</taxon>
        <taxon>Peptostreptococcales</taxon>
        <taxon>Anaerovoracaceae</taxon>
        <taxon>Aminipila</taxon>
    </lineage>
</organism>
<comment type="subcellular location">
    <subcellularLocation>
        <location evidence="1">Cell membrane</location>
        <topology evidence="1">Multi-pass membrane protein</topology>
    </subcellularLocation>
</comment>
<evidence type="ECO:0000256" key="4">
    <source>
        <dbReference type="ARBA" id="ARBA00022989"/>
    </source>
</evidence>
<name>A0A858BSR5_9FIRM</name>
<evidence type="ECO:0000313" key="8">
    <source>
        <dbReference type="EMBL" id="QIB67844.1"/>
    </source>
</evidence>
<evidence type="ECO:0000256" key="1">
    <source>
        <dbReference type="ARBA" id="ARBA00004651"/>
    </source>
</evidence>
<dbReference type="InterPro" id="IPR019264">
    <property type="entry name" value="DUF2179"/>
</dbReference>
<dbReference type="InterPro" id="IPR003740">
    <property type="entry name" value="YitT"/>
</dbReference>
<dbReference type="EMBL" id="CP048649">
    <property type="protein sequence ID" value="QIB67844.1"/>
    <property type="molecule type" value="Genomic_DNA"/>
</dbReference>
<gene>
    <name evidence="8" type="ORF">Ami103574_00305</name>
</gene>
<keyword evidence="5 6" id="KW-0472">Membrane</keyword>
<keyword evidence="2" id="KW-1003">Cell membrane</keyword>
<dbReference type="AlphaFoldDB" id="A0A858BSR5"/>
<dbReference type="KEGG" id="abut:Ami103574_00305"/>